<dbReference type="GO" id="GO:0003677">
    <property type="term" value="F:DNA binding"/>
    <property type="evidence" value="ECO:0007669"/>
    <property type="project" value="UniProtKB-KW"/>
</dbReference>
<evidence type="ECO:0000313" key="3">
    <source>
        <dbReference type="EMBL" id="QCN85880.1"/>
    </source>
</evidence>
<reference evidence="3 5" key="1">
    <citation type="submission" date="2018-04" db="EMBL/GenBank/DDBJ databases">
        <title>Complete genome sequences of Streptomyces griseoviridis K61 and characterization of antagonistic properties of biological control agents.</title>
        <authorList>
            <person name="Mariita R.M."/>
            <person name="Sello J.K."/>
        </authorList>
    </citation>
    <scope>NUCLEOTIDE SEQUENCE [LARGE SCALE GENOMIC DNA]</scope>
    <source>
        <strain evidence="3 5">K61</strain>
    </source>
</reference>
<protein>
    <submittedName>
        <fullName evidence="2">DNA-binding protein</fullName>
    </submittedName>
    <submittedName>
        <fullName evidence="3">Excisionase</fullName>
    </submittedName>
</protein>
<sequence>MAVAVRTGGKLTVDDVCVELGIARSTFYEWRQKGRGPRCIRLPNGSLRVRRSDFENWLSDCEDAT</sequence>
<dbReference type="OrthoDB" id="194758at2"/>
<dbReference type="InterPro" id="IPR009061">
    <property type="entry name" value="DNA-bd_dom_put_sf"/>
</dbReference>
<keyword evidence="2" id="KW-0238">DNA-binding</keyword>
<dbReference type="EMBL" id="CP034687">
    <property type="protein sequence ID" value="AZS87269.1"/>
    <property type="molecule type" value="Genomic_DNA"/>
</dbReference>
<keyword evidence="5" id="KW-1185">Reference proteome</keyword>
<dbReference type="Proteomes" id="UP000271291">
    <property type="component" value="Chromosome"/>
</dbReference>
<accession>A0A3S9ZHV1</accession>
<name>A0A3S9ZHV1_STRGD</name>
<evidence type="ECO:0000313" key="2">
    <source>
        <dbReference type="EMBL" id="AZS87269.1"/>
    </source>
</evidence>
<dbReference type="Proteomes" id="UP000501753">
    <property type="component" value="Chromosome"/>
</dbReference>
<feature type="domain" description="Helix-turn-helix" evidence="1">
    <location>
        <begin position="11"/>
        <end position="60"/>
    </location>
</feature>
<dbReference type="AlphaFoldDB" id="A0A3S9ZHV1"/>
<dbReference type="Pfam" id="PF12728">
    <property type="entry name" value="HTH_17"/>
    <property type="match status" value="1"/>
</dbReference>
<dbReference type="InterPro" id="IPR041657">
    <property type="entry name" value="HTH_17"/>
</dbReference>
<proteinExistence type="predicted"/>
<evidence type="ECO:0000259" key="1">
    <source>
        <dbReference type="Pfam" id="PF12728"/>
    </source>
</evidence>
<reference evidence="2 4" key="2">
    <citation type="submission" date="2018-12" db="EMBL/GenBank/DDBJ databases">
        <title>Streptomyces griseoviridis F1-27 complete genome.</title>
        <authorList>
            <person name="Mariita R.M."/>
            <person name="Sello J.K."/>
        </authorList>
    </citation>
    <scope>NUCLEOTIDE SEQUENCE [LARGE SCALE GENOMIC DNA]</scope>
    <source>
        <strain evidence="2 4">F1-27</strain>
    </source>
</reference>
<organism evidence="2 4">
    <name type="scientific">Streptomyces griseoviridis</name>
    <dbReference type="NCBI Taxonomy" id="45398"/>
    <lineage>
        <taxon>Bacteria</taxon>
        <taxon>Bacillati</taxon>
        <taxon>Actinomycetota</taxon>
        <taxon>Actinomycetes</taxon>
        <taxon>Kitasatosporales</taxon>
        <taxon>Streptomycetaceae</taxon>
        <taxon>Streptomyces</taxon>
    </lineage>
</organism>
<dbReference type="SUPFAM" id="SSF46955">
    <property type="entry name" value="Putative DNA-binding domain"/>
    <property type="match status" value="1"/>
</dbReference>
<dbReference type="EMBL" id="CP029078">
    <property type="protein sequence ID" value="QCN85880.1"/>
    <property type="molecule type" value="Genomic_DNA"/>
</dbReference>
<gene>
    <name evidence="3" type="ORF">DDJ31_13410</name>
    <name evidence="2" type="ORF">ELQ87_25855</name>
</gene>
<evidence type="ECO:0000313" key="5">
    <source>
        <dbReference type="Proteomes" id="UP000501753"/>
    </source>
</evidence>
<dbReference type="KEGG" id="sgd:ELQ87_25855"/>
<evidence type="ECO:0000313" key="4">
    <source>
        <dbReference type="Proteomes" id="UP000271291"/>
    </source>
</evidence>